<proteinExistence type="predicted"/>
<evidence type="ECO:0000313" key="1">
    <source>
        <dbReference type="EMBL" id="VAW91560.1"/>
    </source>
</evidence>
<protein>
    <submittedName>
        <fullName evidence="1">Uncharacterized protein</fullName>
    </submittedName>
</protein>
<accession>A0A3B0ZQS0</accession>
<dbReference type="AlphaFoldDB" id="A0A3B0ZQS0"/>
<dbReference type="EMBL" id="UOFR01000012">
    <property type="protein sequence ID" value="VAW91560.1"/>
    <property type="molecule type" value="Genomic_DNA"/>
</dbReference>
<reference evidence="1" key="1">
    <citation type="submission" date="2018-06" db="EMBL/GenBank/DDBJ databases">
        <authorList>
            <person name="Zhirakovskaya E."/>
        </authorList>
    </citation>
    <scope>NUCLEOTIDE SEQUENCE</scope>
</reference>
<name>A0A3B0ZQS0_9ZZZZ</name>
<sequence length="122" mass="13827">MNKTNYWYFSRFVAGLILSFSLLGHTVANQALPKHYPQQFDFDGTVDNVNIAKQIINISGNPYEMTLTTIAYDRKGNTTSLLNLNSKTKVGVQLTPYIEGQKRVVSKIWILPANYELDTKPL</sequence>
<organism evidence="1">
    <name type="scientific">hydrothermal vent metagenome</name>
    <dbReference type="NCBI Taxonomy" id="652676"/>
    <lineage>
        <taxon>unclassified sequences</taxon>
        <taxon>metagenomes</taxon>
        <taxon>ecological metagenomes</taxon>
    </lineage>
</organism>
<gene>
    <name evidence="1" type="ORF">MNBD_GAMMA21-1086</name>
</gene>